<evidence type="ECO:0000256" key="1">
    <source>
        <dbReference type="SAM" id="MobiDB-lite"/>
    </source>
</evidence>
<dbReference type="AlphaFoldDB" id="A0AAD7WI17"/>
<evidence type="ECO:0000313" key="3">
    <source>
        <dbReference type="Proteomes" id="UP001221898"/>
    </source>
</evidence>
<reference evidence="2" key="1">
    <citation type="journal article" date="2023" name="Science">
        <title>Genome structures resolve the early diversification of teleost fishes.</title>
        <authorList>
            <person name="Parey E."/>
            <person name="Louis A."/>
            <person name="Montfort J."/>
            <person name="Bouchez O."/>
            <person name="Roques C."/>
            <person name="Iampietro C."/>
            <person name="Lluch J."/>
            <person name="Castinel A."/>
            <person name="Donnadieu C."/>
            <person name="Desvignes T."/>
            <person name="Floi Bucao C."/>
            <person name="Jouanno E."/>
            <person name="Wen M."/>
            <person name="Mejri S."/>
            <person name="Dirks R."/>
            <person name="Jansen H."/>
            <person name="Henkel C."/>
            <person name="Chen W.J."/>
            <person name="Zahm M."/>
            <person name="Cabau C."/>
            <person name="Klopp C."/>
            <person name="Thompson A.W."/>
            <person name="Robinson-Rechavi M."/>
            <person name="Braasch I."/>
            <person name="Lecointre G."/>
            <person name="Bobe J."/>
            <person name="Postlethwait J.H."/>
            <person name="Berthelot C."/>
            <person name="Roest Crollius H."/>
            <person name="Guiguen Y."/>
        </authorList>
    </citation>
    <scope>NUCLEOTIDE SEQUENCE</scope>
    <source>
        <strain evidence="2">NC1722</strain>
    </source>
</reference>
<gene>
    <name evidence="2" type="ORF">AAFF_G00435000</name>
</gene>
<feature type="compositionally biased region" description="Polar residues" evidence="1">
    <location>
        <begin position="1"/>
        <end position="19"/>
    </location>
</feature>
<evidence type="ECO:0000313" key="2">
    <source>
        <dbReference type="EMBL" id="KAJ8397811.1"/>
    </source>
</evidence>
<proteinExistence type="predicted"/>
<protein>
    <submittedName>
        <fullName evidence="2">Uncharacterized protein</fullName>
    </submittedName>
</protein>
<organism evidence="2 3">
    <name type="scientific">Aldrovandia affinis</name>
    <dbReference type="NCBI Taxonomy" id="143900"/>
    <lineage>
        <taxon>Eukaryota</taxon>
        <taxon>Metazoa</taxon>
        <taxon>Chordata</taxon>
        <taxon>Craniata</taxon>
        <taxon>Vertebrata</taxon>
        <taxon>Euteleostomi</taxon>
        <taxon>Actinopterygii</taxon>
        <taxon>Neopterygii</taxon>
        <taxon>Teleostei</taxon>
        <taxon>Notacanthiformes</taxon>
        <taxon>Halosauridae</taxon>
        <taxon>Aldrovandia</taxon>
    </lineage>
</organism>
<feature type="region of interest" description="Disordered" evidence="1">
    <location>
        <begin position="1"/>
        <end position="25"/>
    </location>
</feature>
<name>A0AAD7WI17_9TELE</name>
<dbReference type="Proteomes" id="UP001221898">
    <property type="component" value="Unassembled WGS sequence"/>
</dbReference>
<accession>A0AAD7WI17</accession>
<keyword evidence="3" id="KW-1185">Reference proteome</keyword>
<dbReference type="EMBL" id="JAINUG010000095">
    <property type="protein sequence ID" value="KAJ8397811.1"/>
    <property type="molecule type" value="Genomic_DNA"/>
</dbReference>
<comment type="caution">
    <text evidence="2">The sequence shown here is derived from an EMBL/GenBank/DDBJ whole genome shotgun (WGS) entry which is preliminary data.</text>
</comment>
<sequence>MRATQDSRTAEVTQLTRPSRSSEERSAFYVSLAVKIHQRAKRSLQRGQSETHQRCGKGRFTAADDAMIMWAELDISLEVISSVKKKVRTQEKRGRARTTRERE</sequence>